<keyword evidence="6" id="KW-0333">Golgi apparatus</keyword>
<comment type="caution">
    <text evidence="9">The sequence shown here is derived from an EMBL/GenBank/DDBJ whole genome shotgun (WGS) entry which is preliminary data.</text>
</comment>
<accession>A0ABR3PR02</accession>
<protein>
    <recommendedName>
        <fullName evidence="6">Endoplasmic reticulum-Golgi intermediate compartment protein</fullName>
    </recommendedName>
</protein>
<dbReference type="InterPro" id="IPR045888">
    <property type="entry name" value="Erv"/>
</dbReference>
<name>A0ABR3PR02_9PEZI</name>
<dbReference type="InterPro" id="IPR012936">
    <property type="entry name" value="Erv_C"/>
</dbReference>
<evidence type="ECO:0000256" key="5">
    <source>
        <dbReference type="ARBA" id="ARBA00023136"/>
    </source>
</evidence>
<evidence type="ECO:0000256" key="1">
    <source>
        <dbReference type="ARBA" id="ARBA00004141"/>
    </source>
</evidence>
<comment type="function">
    <text evidence="6">Plays a role in transport between endoplasmic reticulum and Golgi.</text>
</comment>
<comment type="similarity">
    <text evidence="2 6">Belongs to the ERGIC family.</text>
</comment>
<feature type="domain" description="Endoplasmic reticulum vesicle transporter C-terminal" evidence="7">
    <location>
        <begin position="142"/>
        <end position="420"/>
    </location>
</feature>
<evidence type="ECO:0000313" key="9">
    <source>
        <dbReference type="EMBL" id="KAL1311638.1"/>
    </source>
</evidence>
<reference evidence="9 10" key="1">
    <citation type="submission" date="2024-07" db="EMBL/GenBank/DDBJ databases">
        <title>Draft sequence of the Neodothiora populina.</title>
        <authorList>
            <person name="Drown D.D."/>
            <person name="Schuette U.S."/>
            <person name="Buechlein A.B."/>
            <person name="Rusch D.R."/>
            <person name="Winton L.W."/>
            <person name="Adams G.A."/>
        </authorList>
    </citation>
    <scope>NUCLEOTIDE SEQUENCE [LARGE SCALE GENOMIC DNA]</scope>
    <source>
        <strain evidence="9 10">CPC 39397</strain>
    </source>
</reference>
<keyword evidence="10" id="KW-1185">Reference proteome</keyword>
<evidence type="ECO:0000256" key="2">
    <source>
        <dbReference type="ARBA" id="ARBA00005648"/>
    </source>
</evidence>
<dbReference type="Proteomes" id="UP001562354">
    <property type="component" value="Unassembled WGS sequence"/>
</dbReference>
<dbReference type="PANTHER" id="PTHR10984">
    <property type="entry name" value="ENDOPLASMIC RETICULUM-GOLGI INTERMEDIATE COMPARTMENT PROTEIN"/>
    <property type="match status" value="1"/>
</dbReference>
<organism evidence="9 10">
    <name type="scientific">Neodothiora populina</name>
    <dbReference type="NCBI Taxonomy" id="2781224"/>
    <lineage>
        <taxon>Eukaryota</taxon>
        <taxon>Fungi</taxon>
        <taxon>Dikarya</taxon>
        <taxon>Ascomycota</taxon>
        <taxon>Pezizomycotina</taxon>
        <taxon>Dothideomycetes</taxon>
        <taxon>Dothideomycetidae</taxon>
        <taxon>Dothideales</taxon>
        <taxon>Dothioraceae</taxon>
        <taxon>Neodothiora</taxon>
    </lineage>
</organism>
<evidence type="ECO:0000256" key="6">
    <source>
        <dbReference type="RuleBase" id="RU369013"/>
    </source>
</evidence>
<evidence type="ECO:0000259" key="7">
    <source>
        <dbReference type="Pfam" id="PF07970"/>
    </source>
</evidence>
<keyword evidence="6" id="KW-0931">ER-Golgi transport</keyword>
<evidence type="ECO:0000256" key="4">
    <source>
        <dbReference type="ARBA" id="ARBA00022989"/>
    </source>
</evidence>
<dbReference type="InterPro" id="IPR039542">
    <property type="entry name" value="Erv_N"/>
</dbReference>
<dbReference type="GeneID" id="95975451"/>
<keyword evidence="6" id="KW-0256">Endoplasmic reticulum</keyword>
<keyword evidence="6" id="KW-0813">Transport</keyword>
<evidence type="ECO:0000259" key="8">
    <source>
        <dbReference type="Pfam" id="PF13850"/>
    </source>
</evidence>
<dbReference type="RefSeq" id="XP_069204487.1">
    <property type="nucleotide sequence ID" value="XM_069340975.1"/>
</dbReference>
<dbReference type="EMBL" id="JBFMKM010000001">
    <property type="protein sequence ID" value="KAL1311638.1"/>
    <property type="molecule type" value="Genomic_DNA"/>
</dbReference>
<dbReference type="Pfam" id="PF13850">
    <property type="entry name" value="ERGIC_N"/>
    <property type="match status" value="1"/>
</dbReference>
<evidence type="ECO:0000313" key="10">
    <source>
        <dbReference type="Proteomes" id="UP001562354"/>
    </source>
</evidence>
<proteinExistence type="inferred from homology"/>
<feature type="transmembrane region" description="Helical" evidence="6">
    <location>
        <begin position="20"/>
        <end position="43"/>
    </location>
</feature>
<gene>
    <name evidence="9" type="ORF">AAFC00_001748</name>
</gene>
<keyword evidence="3 6" id="KW-0812">Transmembrane</keyword>
<dbReference type="Pfam" id="PF07970">
    <property type="entry name" value="COPIIcoated_ERV"/>
    <property type="match status" value="1"/>
</dbReference>
<sequence length="436" mass="48095">MPAKSRFTRLDAFTKTVEDARIRTTSGGIVTLGSLLLILWLVWGEWADYRRIVVHPELVVDKGRGEKMEIHMNISFPRVPCELLTLDVMDVSGEIQTGVMHGVNKVRLAPELEGGRAIESKALNLHGDEAATHLDPSYCGQCYGAPSPSGASKPGCCNTCAEVRDAYASVSWSFGRGENVEQCEREHYSEFLDQQRREGCRIEGGIRVNKVIGNFHFAPGKSFSNGNMHVHDLENYFAGGNGVEHTFTHKIHHLRFGPQLPDNIVAKIGKKGMGWSNHHLNPLDNTEQKTDEKAYNYMYFVKVVSTAYLPLGWESKKNVLDLPSDSVELGNYGHGEAGSVETHQYSVTSHKRSLNGGDDKAEGHAERLHARGGIPGVFFSYDISPMKVINREARSRSFSAFLVGVCGVVGGVLVTASAIDRLLYEGGQRVKKMHQG</sequence>
<comment type="subcellular location">
    <subcellularLocation>
        <location evidence="6">Endoplasmic reticulum membrane</location>
        <topology evidence="6">Multi-pass membrane protein</topology>
    </subcellularLocation>
    <subcellularLocation>
        <location evidence="6">Endoplasmic reticulum-Golgi intermediate compartment membrane</location>
        <topology evidence="6">Multi-pass membrane protein</topology>
    </subcellularLocation>
    <subcellularLocation>
        <location evidence="6">Golgi apparatus membrane</location>
        <topology evidence="6">Multi-pass membrane protein</topology>
    </subcellularLocation>
    <subcellularLocation>
        <location evidence="1">Membrane</location>
        <topology evidence="1">Multi-pass membrane protein</topology>
    </subcellularLocation>
</comment>
<dbReference type="PANTHER" id="PTHR10984:SF25">
    <property type="entry name" value="ENDOPLASMIC RETICULUM-GOLGI INTERMEDIATE COMPARTMENT PROTEIN 3"/>
    <property type="match status" value="1"/>
</dbReference>
<feature type="domain" description="Endoplasmic reticulum vesicle transporter N-terminal" evidence="8">
    <location>
        <begin position="8"/>
        <end position="96"/>
    </location>
</feature>
<feature type="transmembrane region" description="Helical" evidence="6">
    <location>
        <begin position="398"/>
        <end position="419"/>
    </location>
</feature>
<evidence type="ECO:0000256" key="3">
    <source>
        <dbReference type="ARBA" id="ARBA00022692"/>
    </source>
</evidence>
<keyword evidence="5 6" id="KW-0472">Membrane</keyword>
<keyword evidence="4 6" id="KW-1133">Transmembrane helix</keyword>